<dbReference type="InterPro" id="IPR002401">
    <property type="entry name" value="Cyt_P450_E_grp-I"/>
</dbReference>
<evidence type="ECO:0000256" key="3">
    <source>
        <dbReference type="ARBA" id="ARBA00022617"/>
    </source>
</evidence>
<keyword evidence="10 13" id="KW-0472">Membrane</keyword>
<dbReference type="PROSITE" id="PS00086">
    <property type="entry name" value="CYTOCHROME_P450"/>
    <property type="match status" value="1"/>
</dbReference>
<comment type="cofactor">
    <cofactor evidence="11">
        <name>heme</name>
        <dbReference type="ChEBI" id="CHEBI:30413"/>
    </cofactor>
</comment>
<feature type="binding site" description="axial binding residue" evidence="11">
    <location>
        <position position="462"/>
    </location>
    <ligand>
        <name>heme</name>
        <dbReference type="ChEBI" id="CHEBI:30413"/>
    </ligand>
    <ligandPart>
        <name>Fe</name>
        <dbReference type="ChEBI" id="CHEBI:18248"/>
    </ligandPart>
</feature>
<protein>
    <recommendedName>
        <fullName evidence="16">Cytochrome P450 CYP749A22-like</fullName>
    </recommendedName>
</protein>
<comment type="caution">
    <text evidence="14">The sequence shown here is derived from an EMBL/GenBank/DDBJ whole genome shotgun (WGS) entry which is preliminary data.</text>
</comment>
<keyword evidence="3 11" id="KW-0349">Heme</keyword>
<evidence type="ECO:0000256" key="6">
    <source>
        <dbReference type="ARBA" id="ARBA00022989"/>
    </source>
</evidence>
<evidence type="ECO:0008006" key="16">
    <source>
        <dbReference type="Google" id="ProtNLM"/>
    </source>
</evidence>
<keyword evidence="8 11" id="KW-0408">Iron</keyword>
<gene>
    <name evidence="14" type="ORF">Tsubulata_047557</name>
</gene>
<dbReference type="PRINTS" id="PR00385">
    <property type="entry name" value="P450"/>
</dbReference>
<dbReference type="EMBL" id="JAKUCV010003287">
    <property type="protein sequence ID" value="KAJ4839535.1"/>
    <property type="molecule type" value="Genomic_DNA"/>
</dbReference>
<comment type="subcellular location">
    <subcellularLocation>
        <location evidence="1">Membrane</location>
        <topology evidence="1">Single-pass membrane protein</topology>
    </subcellularLocation>
</comment>
<reference evidence="14" key="1">
    <citation type="submission" date="2022-02" db="EMBL/GenBank/DDBJ databases">
        <authorList>
            <person name="Henning P.M."/>
            <person name="McCubbin A.G."/>
            <person name="Shore J.S."/>
        </authorList>
    </citation>
    <scope>NUCLEOTIDE SEQUENCE</scope>
    <source>
        <strain evidence="14">F60SS</strain>
        <tissue evidence="14">Leaves</tissue>
    </source>
</reference>
<evidence type="ECO:0000256" key="12">
    <source>
        <dbReference type="RuleBase" id="RU000461"/>
    </source>
</evidence>
<dbReference type="AlphaFoldDB" id="A0A9Q0JGA8"/>
<dbReference type="OrthoDB" id="847108at2759"/>
<dbReference type="InterPro" id="IPR001128">
    <property type="entry name" value="Cyt_P450"/>
</dbReference>
<evidence type="ECO:0000256" key="10">
    <source>
        <dbReference type="ARBA" id="ARBA00023136"/>
    </source>
</evidence>
<evidence type="ECO:0000256" key="1">
    <source>
        <dbReference type="ARBA" id="ARBA00004167"/>
    </source>
</evidence>
<evidence type="ECO:0000256" key="9">
    <source>
        <dbReference type="ARBA" id="ARBA00023033"/>
    </source>
</evidence>
<sequence>MYSSAIVGGGTMIIYLSGCASLWLLIRFFNKVWWTPLRIQSALSSQGIKGPSYRFFHGNSKEIISLRNEAWKSPMELCHQTFPRVYPHVYLWKKLYGKNFLMWKGSMPQLVVTESELIKEILNSKDETYLKPDQPYMKKLFGDGLVTTRGKKWFKLRKLADHAFHGESLKRMVPEMVASTEVMIARWKQQTGNEIEVFREFKLLTSEVISRTAFGSSYLEGQRIFDMLTKMVLIFSRNIYTVKIPGISQILKSKDDKESDKLEQGIRDSFVEMVKKREEAAMMGQTDEDDFFGQLLKVYRDPDKRNRLTMDDLIDECKNFYIAGQETTTSALAWTIFLLAVHTDWQEKVRREVLDLFGQQNPMAEGISKLKTMSMVIYESLRLYPPIVGVGRRVEKGVRLGNLTIPGTMELLVPPSAVHHDPEIWGDDVQLFKPERFAEGVAKACNNNTAAFIPFSLGPRNCVGMNFAYTETKIALSMILQRYSFSLSPSYVHSPVLLLAMCPKFGIQIILQELEDKSRYLANTFVNS</sequence>
<comment type="similarity">
    <text evidence="2 12">Belongs to the cytochrome P450 family.</text>
</comment>
<dbReference type="Pfam" id="PF00067">
    <property type="entry name" value="p450"/>
    <property type="match status" value="1"/>
</dbReference>
<keyword evidence="9 12" id="KW-0503">Monooxygenase</keyword>
<evidence type="ECO:0000256" key="5">
    <source>
        <dbReference type="ARBA" id="ARBA00022723"/>
    </source>
</evidence>
<dbReference type="GO" id="GO:0005506">
    <property type="term" value="F:iron ion binding"/>
    <property type="evidence" value="ECO:0007669"/>
    <property type="project" value="InterPro"/>
</dbReference>
<dbReference type="SUPFAM" id="SSF48264">
    <property type="entry name" value="Cytochrome P450"/>
    <property type="match status" value="1"/>
</dbReference>
<keyword evidence="4 13" id="KW-0812">Transmembrane</keyword>
<dbReference type="PRINTS" id="PR00463">
    <property type="entry name" value="EP450I"/>
</dbReference>
<dbReference type="GO" id="GO:0016020">
    <property type="term" value="C:membrane"/>
    <property type="evidence" value="ECO:0007669"/>
    <property type="project" value="UniProtKB-SubCell"/>
</dbReference>
<keyword evidence="6 13" id="KW-1133">Transmembrane helix</keyword>
<evidence type="ECO:0000256" key="13">
    <source>
        <dbReference type="SAM" id="Phobius"/>
    </source>
</evidence>
<dbReference type="Proteomes" id="UP001141552">
    <property type="component" value="Unassembled WGS sequence"/>
</dbReference>
<keyword evidence="5 11" id="KW-0479">Metal-binding</keyword>
<keyword evidence="7 12" id="KW-0560">Oxidoreductase</keyword>
<keyword evidence="15" id="KW-1185">Reference proteome</keyword>
<evidence type="ECO:0000256" key="8">
    <source>
        <dbReference type="ARBA" id="ARBA00023004"/>
    </source>
</evidence>
<evidence type="ECO:0000313" key="15">
    <source>
        <dbReference type="Proteomes" id="UP001141552"/>
    </source>
</evidence>
<dbReference type="InterPro" id="IPR017972">
    <property type="entry name" value="Cyt_P450_CS"/>
</dbReference>
<accession>A0A9Q0JGA8</accession>
<proteinExistence type="inferred from homology"/>
<dbReference type="InterPro" id="IPR050665">
    <property type="entry name" value="Cytochrome_P450_Monooxygen"/>
</dbReference>
<evidence type="ECO:0000313" key="14">
    <source>
        <dbReference type="EMBL" id="KAJ4839535.1"/>
    </source>
</evidence>
<dbReference type="PANTHER" id="PTHR24282:SF233">
    <property type="entry name" value="CYTOCHROME P450"/>
    <property type="match status" value="1"/>
</dbReference>
<dbReference type="InterPro" id="IPR036396">
    <property type="entry name" value="Cyt_P450_sf"/>
</dbReference>
<dbReference type="GO" id="GO:0016705">
    <property type="term" value="F:oxidoreductase activity, acting on paired donors, with incorporation or reduction of molecular oxygen"/>
    <property type="evidence" value="ECO:0007669"/>
    <property type="project" value="InterPro"/>
</dbReference>
<feature type="transmembrane region" description="Helical" evidence="13">
    <location>
        <begin position="6"/>
        <end position="29"/>
    </location>
</feature>
<evidence type="ECO:0000256" key="4">
    <source>
        <dbReference type="ARBA" id="ARBA00022692"/>
    </source>
</evidence>
<organism evidence="14 15">
    <name type="scientific">Turnera subulata</name>
    <dbReference type="NCBI Taxonomy" id="218843"/>
    <lineage>
        <taxon>Eukaryota</taxon>
        <taxon>Viridiplantae</taxon>
        <taxon>Streptophyta</taxon>
        <taxon>Embryophyta</taxon>
        <taxon>Tracheophyta</taxon>
        <taxon>Spermatophyta</taxon>
        <taxon>Magnoliopsida</taxon>
        <taxon>eudicotyledons</taxon>
        <taxon>Gunneridae</taxon>
        <taxon>Pentapetalae</taxon>
        <taxon>rosids</taxon>
        <taxon>fabids</taxon>
        <taxon>Malpighiales</taxon>
        <taxon>Passifloraceae</taxon>
        <taxon>Turnera</taxon>
    </lineage>
</organism>
<evidence type="ECO:0000256" key="11">
    <source>
        <dbReference type="PIRSR" id="PIRSR602401-1"/>
    </source>
</evidence>
<dbReference type="Gene3D" id="1.10.630.10">
    <property type="entry name" value="Cytochrome P450"/>
    <property type="match status" value="1"/>
</dbReference>
<dbReference type="PANTHER" id="PTHR24282">
    <property type="entry name" value="CYTOCHROME P450 FAMILY MEMBER"/>
    <property type="match status" value="1"/>
</dbReference>
<reference evidence="14" key="2">
    <citation type="journal article" date="2023" name="Plants (Basel)">
        <title>Annotation of the Turnera subulata (Passifloraceae) Draft Genome Reveals the S-Locus Evolved after the Divergence of Turneroideae from Passifloroideae in a Stepwise Manner.</title>
        <authorList>
            <person name="Henning P.M."/>
            <person name="Roalson E.H."/>
            <person name="Mir W."/>
            <person name="McCubbin A.G."/>
            <person name="Shore J.S."/>
        </authorList>
    </citation>
    <scope>NUCLEOTIDE SEQUENCE</scope>
    <source>
        <strain evidence="14">F60SS</strain>
    </source>
</reference>
<dbReference type="GO" id="GO:0004497">
    <property type="term" value="F:monooxygenase activity"/>
    <property type="evidence" value="ECO:0007669"/>
    <property type="project" value="UniProtKB-KW"/>
</dbReference>
<dbReference type="GO" id="GO:0020037">
    <property type="term" value="F:heme binding"/>
    <property type="evidence" value="ECO:0007669"/>
    <property type="project" value="InterPro"/>
</dbReference>
<evidence type="ECO:0000256" key="2">
    <source>
        <dbReference type="ARBA" id="ARBA00010617"/>
    </source>
</evidence>
<name>A0A9Q0JGA8_9ROSI</name>
<evidence type="ECO:0000256" key="7">
    <source>
        <dbReference type="ARBA" id="ARBA00023002"/>
    </source>
</evidence>